<accession>A0AAV4X3Y2</accession>
<dbReference type="GO" id="GO:0020037">
    <property type="term" value="F:heme binding"/>
    <property type="evidence" value="ECO:0007669"/>
    <property type="project" value="InterPro"/>
</dbReference>
<evidence type="ECO:0000256" key="1">
    <source>
        <dbReference type="ARBA" id="ARBA00001971"/>
    </source>
</evidence>
<dbReference type="InterPro" id="IPR002401">
    <property type="entry name" value="Cyt_P450_E_grp-I"/>
</dbReference>
<dbReference type="PRINTS" id="PR00463">
    <property type="entry name" value="EP450I"/>
</dbReference>
<evidence type="ECO:0000256" key="6">
    <source>
        <dbReference type="ARBA" id="ARBA00023004"/>
    </source>
</evidence>
<evidence type="ECO:0000313" key="12">
    <source>
        <dbReference type="Proteomes" id="UP001054837"/>
    </source>
</evidence>
<feature type="binding site" description="axial binding residue" evidence="9">
    <location>
        <position position="461"/>
    </location>
    <ligand>
        <name>heme</name>
        <dbReference type="ChEBI" id="CHEBI:30413"/>
    </ligand>
    <ligandPart>
        <name>Fe</name>
        <dbReference type="ChEBI" id="CHEBI:18248"/>
    </ligandPart>
</feature>
<dbReference type="EMBL" id="BPLQ01015494">
    <property type="protein sequence ID" value="GIY88488.1"/>
    <property type="molecule type" value="Genomic_DNA"/>
</dbReference>
<keyword evidence="10" id="KW-0560">Oxidoreductase</keyword>
<dbReference type="GO" id="GO:0004497">
    <property type="term" value="F:monooxygenase activity"/>
    <property type="evidence" value="ECO:0007669"/>
    <property type="project" value="UniProtKB-KW"/>
</dbReference>
<protein>
    <submittedName>
        <fullName evidence="11">Cytochrome P450 4C1</fullName>
    </submittedName>
</protein>
<organism evidence="11 12">
    <name type="scientific">Caerostris darwini</name>
    <dbReference type="NCBI Taxonomy" id="1538125"/>
    <lineage>
        <taxon>Eukaryota</taxon>
        <taxon>Metazoa</taxon>
        <taxon>Ecdysozoa</taxon>
        <taxon>Arthropoda</taxon>
        <taxon>Chelicerata</taxon>
        <taxon>Arachnida</taxon>
        <taxon>Araneae</taxon>
        <taxon>Araneomorphae</taxon>
        <taxon>Entelegynae</taxon>
        <taxon>Araneoidea</taxon>
        <taxon>Araneidae</taxon>
        <taxon>Caerostris</taxon>
    </lineage>
</organism>
<evidence type="ECO:0000256" key="3">
    <source>
        <dbReference type="ARBA" id="ARBA00010617"/>
    </source>
</evidence>
<dbReference type="Pfam" id="PF00067">
    <property type="entry name" value="p450"/>
    <property type="match status" value="1"/>
</dbReference>
<dbReference type="GO" id="GO:0016705">
    <property type="term" value="F:oxidoreductase activity, acting on paired donors, with incorporation or reduction of molecular oxygen"/>
    <property type="evidence" value="ECO:0007669"/>
    <property type="project" value="InterPro"/>
</dbReference>
<comment type="subcellular location">
    <subcellularLocation>
        <location evidence="2">Endoplasmic reticulum membrane</location>
    </subcellularLocation>
</comment>
<reference evidence="11 12" key="1">
    <citation type="submission" date="2021-06" db="EMBL/GenBank/DDBJ databases">
        <title>Caerostris darwini draft genome.</title>
        <authorList>
            <person name="Kono N."/>
            <person name="Arakawa K."/>
        </authorList>
    </citation>
    <scope>NUCLEOTIDE SEQUENCE [LARGE SCALE GENOMIC DNA]</scope>
</reference>
<evidence type="ECO:0000256" key="7">
    <source>
        <dbReference type="ARBA" id="ARBA00023033"/>
    </source>
</evidence>
<keyword evidence="8" id="KW-0472">Membrane</keyword>
<keyword evidence="4 9" id="KW-0349">Heme</keyword>
<comment type="similarity">
    <text evidence="3 10">Belongs to the cytochrome P450 family.</text>
</comment>
<dbReference type="SUPFAM" id="SSF48264">
    <property type="entry name" value="Cytochrome P450"/>
    <property type="match status" value="1"/>
</dbReference>
<dbReference type="PANTHER" id="PTHR24291:SF189">
    <property type="entry name" value="CYTOCHROME P450 4C3-RELATED"/>
    <property type="match status" value="1"/>
</dbReference>
<name>A0AAV4X3Y2_9ARAC</name>
<keyword evidence="6 9" id="KW-0408">Iron</keyword>
<dbReference type="GO" id="GO:0005506">
    <property type="term" value="F:iron ion binding"/>
    <property type="evidence" value="ECO:0007669"/>
    <property type="project" value="InterPro"/>
</dbReference>
<evidence type="ECO:0000313" key="11">
    <source>
        <dbReference type="EMBL" id="GIY88488.1"/>
    </source>
</evidence>
<evidence type="ECO:0000256" key="4">
    <source>
        <dbReference type="ARBA" id="ARBA00022617"/>
    </source>
</evidence>
<proteinExistence type="inferred from homology"/>
<keyword evidence="5" id="KW-0256">Endoplasmic reticulum</keyword>
<evidence type="ECO:0000256" key="9">
    <source>
        <dbReference type="PIRSR" id="PIRSR602401-1"/>
    </source>
</evidence>
<evidence type="ECO:0000256" key="5">
    <source>
        <dbReference type="ARBA" id="ARBA00022824"/>
    </source>
</evidence>
<dbReference type="PRINTS" id="PR00385">
    <property type="entry name" value="P450"/>
</dbReference>
<comment type="caution">
    <text evidence="11">The sequence shown here is derived from an EMBL/GenBank/DDBJ whole genome shotgun (WGS) entry which is preliminary data.</text>
</comment>
<dbReference type="GO" id="GO:0005789">
    <property type="term" value="C:endoplasmic reticulum membrane"/>
    <property type="evidence" value="ECO:0007669"/>
    <property type="project" value="UniProtKB-SubCell"/>
</dbReference>
<dbReference type="InterPro" id="IPR036396">
    <property type="entry name" value="Cyt_P450_sf"/>
</dbReference>
<dbReference type="PROSITE" id="PS00086">
    <property type="entry name" value="CYTOCHROME_P450"/>
    <property type="match status" value="1"/>
</dbReference>
<gene>
    <name evidence="11" type="primary">CYP4C1</name>
    <name evidence="11" type="ORF">CDAR_585501</name>
</gene>
<dbReference type="Gene3D" id="1.10.630.10">
    <property type="entry name" value="Cytochrome P450"/>
    <property type="match status" value="1"/>
</dbReference>
<keyword evidence="9 10" id="KW-0479">Metal-binding</keyword>
<keyword evidence="7 10" id="KW-0503">Monooxygenase</keyword>
<dbReference type="AlphaFoldDB" id="A0AAV4X3Y2"/>
<dbReference type="PANTHER" id="PTHR24291">
    <property type="entry name" value="CYTOCHROME P450 FAMILY 4"/>
    <property type="match status" value="1"/>
</dbReference>
<dbReference type="InterPro" id="IPR017972">
    <property type="entry name" value="Cyt_P450_CS"/>
</dbReference>
<evidence type="ECO:0000256" key="2">
    <source>
        <dbReference type="ARBA" id="ARBA00004586"/>
    </source>
</evidence>
<evidence type="ECO:0000256" key="10">
    <source>
        <dbReference type="RuleBase" id="RU000461"/>
    </source>
</evidence>
<evidence type="ECO:0000256" key="8">
    <source>
        <dbReference type="ARBA" id="ARBA00023136"/>
    </source>
</evidence>
<dbReference type="InterPro" id="IPR001128">
    <property type="entry name" value="Cyt_P450"/>
</dbReference>
<sequence>MFALFAWIVGIVFCVYLLLRRVHQNRRRAFRGVGGVAPIWVIGNVARLARAYSKKLPHHPGVYILQGIIGVNSLFYKDGVQLFWMGLFPVASVFKPELVEIILSSNTSLDKSYEYSYLHRWLGRGLLTSTGSRWRSRRKLLTPSFHFRILEDFLPTFNDVSLVLVEKLRAQQHRDYVDLMPLVVLCTLDIVCETVMGVNIGAQSGENPEYVTAVHNLGDNLVERIARPLLWPDFLFNLSKTGRCFNRDLAILHGFTEKVIKDKKASLLSREEVGRGGEEEETRLGGKRRQALMDLLLDVHVKDQQQITEQDIQEEVDTFMFEGHDTTAMGITFALYCIGLYPRVQERVHEELEGIFEGDNDRPVTADDVRNMKYLECVLKEAQRLFPSVPLIGRVLNEDVKYKDIVIPKGTTINCHITSHHRNPETFPNPEVFDPDRFSPENVLDRHPFAFIPFSAGPRNCIGQKFALLEEKVVISNILRRFTALSLDPRDKVLLKMEFVLRPAGQIRMKFIPR</sequence>
<comment type="cofactor">
    <cofactor evidence="1 9">
        <name>heme</name>
        <dbReference type="ChEBI" id="CHEBI:30413"/>
    </cofactor>
</comment>
<keyword evidence="12" id="KW-1185">Reference proteome</keyword>
<dbReference type="CDD" id="cd20628">
    <property type="entry name" value="CYP4"/>
    <property type="match status" value="1"/>
</dbReference>
<dbReference type="Proteomes" id="UP001054837">
    <property type="component" value="Unassembled WGS sequence"/>
</dbReference>
<dbReference type="InterPro" id="IPR050196">
    <property type="entry name" value="Cytochrome_P450_Monoox"/>
</dbReference>